<dbReference type="CDD" id="cd21936">
    <property type="entry name" value="ZIP_TSC22D"/>
    <property type="match status" value="1"/>
</dbReference>
<dbReference type="GO" id="GO:0006357">
    <property type="term" value="P:regulation of transcription by RNA polymerase II"/>
    <property type="evidence" value="ECO:0007669"/>
    <property type="project" value="InterPro"/>
</dbReference>
<dbReference type="PROSITE" id="PS01289">
    <property type="entry name" value="TSC22"/>
    <property type="match status" value="1"/>
</dbReference>
<comment type="similarity">
    <text evidence="1">Belongs to the TSC-22/Dip/Bun family.</text>
</comment>
<proteinExistence type="inferred from homology"/>
<dbReference type="PANTHER" id="PTHR12348:SF26">
    <property type="entry name" value="PROTEIN TSCT-1"/>
    <property type="match status" value="1"/>
</dbReference>
<dbReference type="InterPro" id="IPR000580">
    <property type="entry name" value="TSC22/Bun"/>
</dbReference>
<dbReference type="InterPro" id="IPR047862">
    <property type="entry name" value="TSC22/BUN_CS"/>
</dbReference>
<evidence type="ECO:0000313" key="2">
    <source>
        <dbReference type="Proteomes" id="UP000046393"/>
    </source>
</evidence>
<name>A0A0N5AN63_9BILA</name>
<dbReference type="WBParaSite" id="SMUV_0000603901-mRNA-1">
    <property type="protein sequence ID" value="SMUV_0000603901-mRNA-1"/>
    <property type="gene ID" value="SMUV_0000603901"/>
</dbReference>
<keyword evidence="2" id="KW-1185">Reference proteome</keyword>
<evidence type="ECO:0000256" key="1">
    <source>
        <dbReference type="ARBA" id="ARBA00007908"/>
    </source>
</evidence>
<dbReference type="Proteomes" id="UP000046393">
    <property type="component" value="Unplaced"/>
</dbReference>
<dbReference type="Pfam" id="PF01166">
    <property type="entry name" value="TSC22"/>
    <property type="match status" value="1"/>
</dbReference>
<organism evidence="2 3">
    <name type="scientific">Syphacia muris</name>
    <dbReference type="NCBI Taxonomy" id="451379"/>
    <lineage>
        <taxon>Eukaryota</taxon>
        <taxon>Metazoa</taxon>
        <taxon>Ecdysozoa</taxon>
        <taxon>Nematoda</taxon>
        <taxon>Chromadorea</taxon>
        <taxon>Rhabditida</taxon>
        <taxon>Spirurina</taxon>
        <taxon>Oxyuridomorpha</taxon>
        <taxon>Oxyuroidea</taxon>
        <taxon>Oxyuridae</taxon>
        <taxon>Syphacia</taxon>
    </lineage>
</organism>
<sequence>MVTEVLKDDISASMKNGNGIATSDVLNYGLERSLNTTTSHSDKSILNLLPGNAGVQDNHRNANRARFEKSASAVAAPGGPLFVAIDSKIEQAMDLVKTHLMFAVREEVEMLRAKISELEGMIIQLDAENAVLREHIPTEMLNKISIQMSQPKAAATAAVQ</sequence>
<dbReference type="SUPFAM" id="SSF58026">
    <property type="entry name" value="Delta-sleep-inducing peptide immunoreactive peptide"/>
    <property type="match status" value="1"/>
</dbReference>
<dbReference type="PANTHER" id="PTHR12348">
    <property type="entry name" value="TSC22"/>
    <property type="match status" value="1"/>
</dbReference>
<accession>A0A0N5AN63</accession>
<dbReference type="STRING" id="451379.A0A0N5AN63"/>
<dbReference type="AlphaFoldDB" id="A0A0N5AN63"/>
<reference evidence="3" key="1">
    <citation type="submission" date="2017-02" db="UniProtKB">
        <authorList>
            <consortium name="WormBaseParasite"/>
        </authorList>
    </citation>
    <scope>IDENTIFICATION</scope>
</reference>
<dbReference type="Gene3D" id="1.20.5.490">
    <property type="entry name" value="Single helix bin"/>
    <property type="match status" value="1"/>
</dbReference>
<protein>
    <submittedName>
        <fullName evidence="3">TSC22 domain family protein 1-like</fullName>
    </submittedName>
</protein>
<evidence type="ECO:0000313" key="3">
    <source>
        <dbReference type="WBParaSite" id="SMUV_0000603901-mRNA-1"/>
    </source>
</evidence>